<accession>A0A451EVL0</accession>
<evidence type="ECO:0000313" key="1">
    <source>
        <dbReference type="EMBL" id="AZS76596.1"/>
    </source>
</evidence>
<reference evidence="1 2" key="1">
    <citation type="submission" date="2018-04" db="EMBL/GenBank/DDBJ databases">
        <title>Complete genome sequences of Streptomyces lydicus strain WYEC and characterization of antagonistic properties of biological control agents.</title>
        <authorList>
            <person name="Mariita R.M."/>
            <person name="Sello J.K."/>
        </authorList>
    </citation>
    <scope>NUCLEOTIDE SEQUENCE [LARGE SCALE GENOMIC DNA]</scope>
    <source>
        <strain evidence="1 2">WYEC 108</strain>
    </source>
</reference>
<dbReference type="AlphaFoldDB" id="A0A451EVL0"/>
<name>A0A451EVL0_9ACTN</name>
<organism evidence="1 2">
    <name type="scientific">Streptomyces lydicus</name>
    <dbReference type="NCBI Taxonomy" id="47763"/>
    <lineage>
        <taxon>Bacteria</taxon>
        <taxon>Bacillati</taxon>
        <taxon>Actinomycetota</taxon>
        <taxon>Actinomycetes</taxon>
        <taxon>Kitasatosporales</taxon>
        <taxon>Streptomycetaceae</taxon>
        <taxon>Streptomyces</taxon>
    </lineage>
</organism>
<dbReference type="EMBL" id="CP029042">
    <property type="protein sequence ID" value="AZS76596.1"/>
    <property type="molecule type" value="Genomic_DNA"/>
</dbReference>
<evidence type="ECO:0000313" key="2">
    <source>
        <dbReference type="Proteomes" id="UP000275579"/>
    </source>
</evidence>
<sequence>MKADGKRRVGTGRVRHGRSGRGRICLACGNIVSHHRVGADVSCSAVNFPAGAGVIRTGVGSWNELSRPAGLACGRTGRGPTPNCLTALRSD</sequence>
<proteinExistence type="predicted"/>
<dbReference type="Proteomes" id="UP000275579">
    <property type="component" value="Chromosome"/>
</dbReference>
<protein>
    <submittedName>
        <fullName evidence="1">Uncharacterized protein</fullName>
    </submittedName>
</protein>
<gene>
    <name evidence="1" type="ORF">DDE74_22795</name>
</gene>